<sequence>MSSTTMTTNTVQTIGLPGSCSSFLEFSASRRAKGIRSPRLRTLVSMNFKPRISMLPQLLPTNLAPSQNPLWFERTADVGVCPNLPPTPREVSSTIKSVPTAAYDPPVAQQSATTPKPATSTGQPRPSGTAPQSLRPFLWNFFKWAVVLPAAGVVSTILCFVVFPYPAIVFDDQPPPPPLNVPELPPPAPPPPPAPVAPQHEPVPPPALAYPPPLIPPALDAPQPVTAPPPALAPPPQTRRDAGLKLLGIITPATTNRLQREEGPENAALHAELLVKIQRRVLQRVVTRAAMLRAPENVERDNGAEKQLQMIQKLVSKSAASRAARLSKEEEKIRVERIEEVQRRLWWLRAELKEGET</sequence>
<gene>
    <name evidence="3" type="ORF">FB45DRAFT_474348</name>
</gene>
<dbReference type="PRINTS" id="PR01217">
    <property type="entry name" value="PRICHEXTENSN"/>
</dbReference>
<feature type="compositionally biased region" description="Pro residues" evidence="1">
    <location>
        <begin position="178"/>
        <end position="216"/>
    </location>
</feature>
<evidence type="ECO:0000256" key="2">
    <source>
        <dbReference type="SAM" id="Phobius"/>
    </source>
</evidence>
<name>A0AAD7BZ71_9AGAR</name>
<keyword evidence="2" id="KW-0812">Transmembrane</keyword>
<keyword evidence="2" id="KW-0472">Membrane</keyword>
<evidence type="ECO:0000313" key="3">
    <source>
        <dbReference type="EMBL" id="KAJ7634783.1"/>
    </source>
</evidence>
<dbReference type="AlphaFoldDB" id="A0AAD7BZ71"/>
<reference evidence="3" key="1">
    <citation type="submission" date="2023-03" db="EMBL/GenBank/DDBJ databases">
        <title>Massive genome expansion in bonnet fungi (Mycena s.s.) driven by repeated elements and novel gene families across ecological guilds.</title>
        <authorList>
            <consortium name="Lawrence Berkeley National Laboratory"/>
            <person name="Harder C.B."/>
            <person name="Miyauchi S."/>
            <person name="Viragh M."/>
            <person name="Kuo A."/>
            <person name="Thoen E."/>
            <person name="Andreopoulos B."/>
            <person name="Lu D."/>
            <person name="Skrede I."/>
            <person name="Drula E."/>
            <person name="Henrissat B."/>
            <person name="Morin E."/>
            <person name="Kohler A."/>
            <person name="Barry K."/>
            <person name="LaButti K."/>
            <person name="Morin E."/>
            <person name="Salamov A."/>
            <person name="Lipzen A."/>
            <person name="Mereny Z."/>
            <person name="Hegedus B."/>
            <person name="Baldrian P."/>
            <person name="Stursova M."/>
            <person name="Weitz H."/>
            <person name="Taylor A."/>
            <person name="Grigoriev I.V."/>
            <person name="Nagy L.G."/>
            <person name="Martin F."/>
            <person name="Kauserud H."/>
        </authorList>
    </citation>
    <scope>NUCLEOTIDE SEQUENCE</scope>
    <source>
        <strain evidence="3">9284</strain>
    </source>
</reference>
<comment type="caution">
    <text evidence="3">The sequence shown here is derived from an EMBL/GenBank/DDBJ whole genome shotgun (WGS) entry which is preliminary data.</text>
</comment>
<feature type="transmembrane region" description="Helical" evidence="2">
    <location>
        <begin position="141"/>
        <end position="165"/>
    </location>
</feature>
<evidence type="ECO:0000256" key="1">
    <source>
        <dbReference type="SAM" id="MobiDB-lite"/>
    </source>
</evidence>
<feature type="compositionally biased region" description="Pro residues" evidence="1">
    <location>
        <begin position="225"/>
        <end position="237"/>
    </location>
</feature>
<proteinExistence type="predicted"/>
<feature type="compositionally biased region" description="Polar residues" evidence="1">
    <location>
        <begin position="108"/>
        <end position="130"/>
    </location>
</feature>
<feature type="region of interest" description="Disordered" evidence="1">
    <location>
        <begin position="178"/>
        <end position="239"/>
    </location>
</feature>
<organism evidence="3 4">
    <name type="scientific">Roridomyces roridus</name>
    <dbReference type="NCBI Taxonomy" id="1738132"/>
    <lineage>
        <taxon>Eukaryota</taxon>
        <taxon>Fungi</taxon>
        <taxon>Dikarya</taxon>
        <taxon>Basidiomycota</taxon>
        <taxon>Agaricomycotina</taxon>
        <taxon>Agaricomycetes</taxon>
        <taxon>Agaricomycetidae</taxon>
        <taxon>Agaricales</taxon>
        <taxon>Marasmiineae</taxon>
        <taxon>Mycenaceae</taxon>
        <taxon>Roridomyces</taxon>
    </lineage>
</organism>
<keyword evidence="4" id="KW-1185">Reference proteome</keyword>
<keyword evidence="2" id="KW-1133">Transmembrane helix</keyword>
<protein>
    <submittedName>
        <fullName evidence="3">Uncharacterized protein</fullName>
    </submittedName>
</protein>
<evidence type="ECO:0000313" key="4">
    <source>
        <dbReference type="Proteomes" id="UP001221142"/>
    </source>
</evidence>
<accession>A0AAD7BZ71</accession>
<dbReference type="Proteomes" id="UP001221142">
    <property type="component" value="Unassembled WGS sequence"/>
</dbReference>
<dbReference type="EMBL" id="JARKIF010000007">
    <property type="protein sequence ID" value="KAJ7634783.1"/>
    <property type="molecule type" value="Genomic_DNA"/>
</dbReference>
<feature type="region of interest" description="Disordered" evidence="1">
    <location>
        <begin position="105"/>
        <end position="130"/>
    </location>
</feature>